<keyword evidence="2" id="KW-1185">Reference proteome</keyword>
<sequence length="145" mass="16300">MMYYTLTISTILLVTALVLYWQRSLIIPLLPHAIRDRLPSFLLSAGPSSNLFGSGYSRVRNFDWNESIRSGLNSTLFDIEQNILDGDSRSGLEERGAMAIEEIMRRQGVTFDEARLIRHKQILANNNIDPLTGMPLDSKAVTSLS</sequence>
<reference evidence="1 2" key="1">
    <citation type="journal article" date="2018" name="Mol. Biol. Evol.">
        <title>Broad Genomic Sampling Reveals a Smut Pathogenic Ancestry of the Fungal Clade Ustilaginomycotina.</title>
        <authorList>
            <person name="Kijpornyongpan T."/>
            <person name="Mondo S.J."/>
            <person name="Barry K."/>
            <person name="Sandor L."/>
            <person name="Lee J."/>
            <person name="Lipzen A."/>
            <person name="Pangilinan J."/>
            <person name="LaButti K."/>
            <person name="Hainaut M."/>
            <person name="Henrissat B."/>
            <person name="Grigoriev I.V."/>
            <person name="Spatafora J.W."/>
            <person name="Aime M.C."/>
        </authorList>
    </citation>
    <scope>NUCLEOTIDE SEQUENCE [LARGE SCALE GENOMIC DNA]</scope>
    <source>
        <strain evidence="1 2">SA 807</strain>
    </source>
</reference>
<gene>
    <name evidence="1" type="ORF">IE53DRAFT_137937</name>
</gene>
<protein>
    <submittedName>
        <fullName evidence="1">Uncharacterized protein</fullName>
    </submittedName>
</protein>
<organism evidence="1 2">
    <name type="scientific">Violaceomyces palustris</name>
    <dbReference type="NCBI Taxonomy" id="1673888"/>
    <lineage>
        <taxon>Eukaryota</taxon>
        <taxon>Fungi</taxon>
        <taxon>Dikarya</taxon>
        <taxon>Basidiomycota</taxon>
        <taxon>Ustilaginomycotina</taxon>
        <taxon>Ustilaginomycetes</taxon>
        <taxon>Violaceomycetales</taxon>
        <taxon>Violaceomycetaceae</taxon>
        <taxon>Violaceomyces</taxon>
    </lineage>
</organism>
<name>A0ACD0NUP8_9BASI</name>
<dbReference type="Proteomes" id="UP000245626">
    <property type="component" value="Unassembled WGS sequence"/>
</dbReference>
<evidence type="ECO:0000313" key="1">
    <source>
        <dbReference type="EMBL" id="PWN49555.1"/>
    </source>
</evidence>
<proteinExistence type="predicted"/>
<evidence type="ECO:0000313" key="2">
    <source>
        <dbReference type="Proteomes" id="UP000245626"/>
    </source>
</evidence>
<dbReference type="EMBL" id="KZ820034">
    <property type="protein sequence ID" value="PWN49555.1"/>
    <property type="molecule type" value="Genomic_DNA"/>
</dbReference>
<accession>A0ACD0NUP8</accession>